<evidence type="ECO:0000313" key="9">
    <source>
        <dbReference type="Proteomes" id="UP000053411"/>
    </source>
</evidence>
<dbReference type="RefSeq" id="XP_016634964.1">
    <property type="nucleotide sequence ID" value="XM_016774018.1"/>
</dbReference>
<evidence type="ECO:0000256" key="3">
    <source>
        <dbReference type="ARBA" id="ARBA00022801"/>
    </source>
</evidence>
<dbReference type="InterPro" id="IPR012337">
    <property type="entry name" value="RNaseH-like_sf"/>
</dbReference>
<dbReference type="Gene3D" id="3.30.420.10">
    <property type="entry name" value="Ribonuclease H-like superfamily/Ribonuclease H"/>
    <property type="match status" value="1"/>
</dbReference>
<dbReference type="CDD" id="cd06137">
    <property type="entry name" value="DEDDh_RNase"/>
    <property type="match status" value="1"/>
</dbReference>
<evidence type="ECO:0000256" key="1">
    <source>
        <dbReference type="ARBA" id="ARBA00022552"/>
    </source>
</evidence>
<dbReference type="PANTHER" id="PTHR12801:SF45">
    <property type="entry name" value="RNA EXONUCLEASE 4"/>
    <property type="match status" value="1"/>
</dbReference>
<comment type="function">
    <text evidence="5">Exoribonuclease involved in ribosome biosynthesis. Involved in the processing of ITS1, the internal transcribed spacer localized between the 18S and 5.8S rRNAs.</text>
</comment>
<keyword evidence="1" id="KW-0698">rRNA processing</keyword>
<feature type="compositionally biased region" description="Basic residues" evidence="6">
    <location>
        <begin position="197"/>
        <end position="207"/>
    </location>
</feature>
<dbReference type="InterPro" id="IPR013520">
    <property type="entry name" value="Ribonucl_H"/>
</dbReference>
<evidence type="ECO:0000256" key="5">
    <source>
        <dbReference type="ARBA" id="ARBA00025599"/>
    </source>
</evidence>
<dbReference type="OrthoDB" id="16516at2759"/>
<evidence type="ECO:0000256" key="2">
    <source>
        <dbReference type="ARBA" id="ARBA00022722"/>
    </source>
</evidence>
<dbReference type="EMBL" id="KN848066">
    <property type="protein sequence ID" value="KIY00842.1"/>
    <property type="molecule type" value="Genomic_DNA"/>
</dbReference>
<dbReference type="GO" id="GO:0004527">
    <property type="term" value="F:exonuclease activity"/>
    <property type="evidence" value="ECO:0007669"/>
    <property type="project" value="UniProtKB-KW"/>
</dbReference>
<dbReference type="GeneID" id="27709254"/>
<keyword evidence="4" id="KW-0269">Exonuclease</keyword>
<evidence type="ECO:0000259" key="7">
    <source>
        <dbReference type="SMART" id="SM00479"/>
    </source>
</evidence>
<keyword evidence="3" id="KW-0378">Hydrolase</keyword>
<dbReference type="GO" id="GO:0000027">
    <property type="term" value="P:ribosomal large subunit assembly"/>
    <property type="evidence" value="ECO:0007669"/>
    <property type="project" value="TreeGrafter"/>
</dbReference>
<evidence type="ECO:0000313" key="8">
    <source>
        <dbReference type="EMBL" id="KIY00842.1"/>
    </source>
</evidence>
<dbReference type="Proteomes" id="UP000053411">
    <property type="component" value="Unassembled WGS sequence"/>
</dbReference>
<dbReference type="InterPro" id="IPR047021">
    <property type="entry name" value="REXO1/3/4-like"/>
</dbReference>
<protein>
    <recommendedName>
        <fullName evidence="7">Exonuclease domain-containing protein</fullName>
    </recommendedName>
</protein>
<proteinExistence type="predicted"/>
<feature type="domain" description="Exonuclease" evidence="7">
    <location>
        <begin position="230"/>
        <end position="420"/>
    </location>
</feature>
<dbReference type="GO" id="GO:0003676">
    <property type="term" value="F:nucleic acid binding"/>
    <property type="evidence" value="ECO:0007669"/>
    <property type="project" value="InterPro"/>
</dbReference>
<organism evidence="8 9">
    <name type="scientific">Fonsecaea multimorphosa CBS 102226</name>
    <dbReference type="NCBI Taxonomy" id="1442371"/>
    <lineage>
        <taxon>Eukaryota</taxon>
        <taxon>Fungi</taxon>
        <taxon>Dikarya</taxon>
        <taxon>Ascomycota</taxon>
        <taxon>Pezizomycotina</taxon>
        <taxon>Eurotiomycetes</taxon>
        <taxon>Chaetothyriomycetidae</taxon>
        <taxon>Chaetothyriales</taxon>
        <taxon>Herpotrichiellaceae</taxon>
        <taxon>Fonsecaea</taxon>
    </lineage>
</organism>
<dbReference type="STRING" id="1442371.A0A0D2IUV1"/>
<name>A0A0D2IUV1_9EURO</name>
<dbReference type="VEuPathDB" id="FungiDB:Z520_03508"/>
<dbReference type="InterPro" id="IPR036397">
    <property type="entry name" value="RNaseH_sf"/>
</dbReference>
<feature type="region of interest" description="Disordered" evidence="6">
    <location>
        <begin position="374"/>
        <end position="400"/>
    </location>
</feature>
<evidence type="ECO:0000256" key="4">
    <source>
        <dbReference type="ARBA" id="ARBA00022839"/>
    </source>
</evidence>
<accession>A0A0D2IUV1</accession>
<sequence length="421" mass="46600">MALPNPSAWPSNEATEPNAPQFTWSAIGISTSYLEKLRLLCHSQKELQKAGYVTQPLDATQIESKARCTRCGKRPRRRVSTKPVITDAIKEHKRPKGLTGVHTEEAISEETLSTSTSVLKKKASAPCSYHTGVVSNKAFTCCGKHVSTEGCMEAREHTMPRPDDPLLQEYWQYHPTPSLATQSAPATNRNPVSPGRGSRRQGHKKGRQQQPQQQQQQQQQQQYNNPHPFYAIALDCEMGVSATGDSELIRLTAVDFFSGAVLIDNLVAPSVAMMHYNTRYSGVTARDMREAIKSRTAIFGRDCAREALLRLLGPDTVVVVHGGSNDLSALRWIHPLIIDTYILEGYTGVHRTEGGRSLQNLCKVKLGIAVQVSGPQSRRDDGAGVQTQTQTQRRRKGHDSYEDAMAARELVVHWATRIPDA</sequence>
<feature type="compositionally biased region" description="Low complexity" evidence="6">
    <location>
        <begin position="208"/>
        <end position="222"/>
    </location>
</feature>
<feature type="compositionally biased region" description="Polar residues" evidence="6">
    <location>
        <begin position="178"/>
        <end position="191"/>
    </location>
</feature>
<dbReference type="SUPFAM" id="SSF53098">
    <property type="entry name" value="Ribonuclease H-like"/>
    <property type="match status" value="1"/>
</dbReference>
<evidence type="ECO:0000256" key="6">
    <source>
        <dbReference type="SAM" id="MobiDB-lite"/>
    </source>
</evidence>
<dbReference type="GO" id="GO:0005634">
    <property type="term" value="C:nucleus"/>
    <property type="evidence" value="ECO:0007669"/>
    <property type="project" value="TreeGrafter"/>
</dbReference>
<gene>
    <name evidence="8" type="ORF">Z520_03508</name>
</gene>
<dbReference type="PANTHER" id="PTHR12801">
    <property type="entry name" value="RNA EXONUCLEASE REXO1 / RECO3 FAMILY MEMBER-RELATED"/>
    <property type="match status" value="1"/>
</dbReference>
<dbReference type="SMART" id="SM00479">
    <property type="entry name" value="EXOIII"/>
    <property type="match status" value="1"/>
</dbReference>
<feature type="region of interest" description="Disordered" evidence="6">
    <location>
        <begin position="177"/>
        <end position="223"/>
    </location>
</feature>
<keyword evidence="9" id="KW-1185">Reference proteome</keyword>
<dbReference type="GO" id="GO:0006364">
    <property type="term" value="P:rRNA processing"/>
    <property type="evidence" value="ECO:0007669"/>
    <property type="project" value="UniProtKB-KW"/>
</dbReference>
<reference evidence="8 9" key="1">
    <citation type="submission" date="2015-01" db="EMBL/GenBank/DDBJ databases">
        <title>The Genome Sequence of Fonsecaea multimorphosa CBS 102226.</title>
        <authorList>
            <consortium name="The Broad Institute Genomics Platform"/>
            <person name="Cuomo C."/>
            <person name="de Hoog S."/>
            <person name="Gorbushina A."/>
            <person name="Stielow B."/>
            <person name="Teixiera M."/>
            <person name="Abouelleil A."/>
            <person name="Chapman S.B."/>
            <person name="Priest M."/>
            <person name="Young S.K."/>
            <person name="Wortman J."/>
            <person name="Nusbaum C."/>
            <person name="Birren B."/>
        </authorList>
    </citation>
    <scope>NUCLEOTIDE SEQUENCE [LARGE SCALE GENOMIC DNA]</scope>
    <source>
        <strain evidence="8 9">CBS 102226</strain>
    </source>
</reference>
<dbReference type="AlphaFoldDB" id="A0A0D2IUV1"/>
<keyword evidence="2" id="KW-0540">Nuclease</keyword>